<reference evidence="3 4" key="1">
    <citation type="submission" date="2019-10" db="EMBL/GenBank/DDBJ databases">
        <title>Nocardia macrotermitis sp. nov. and Nocardia aurantia sp. nov., isolated from the gut of fungus growing-termite Macrotermes natalensis.</title>
        <authorList>
            <person name="Benndorf R."/>
            <person name="Schwitalla J."/>
            <person name="Martin K."/>
            <person name="De Beer W."/>
            <person name="Kaster A.-K."/>
            <person name="Vollmers J."/>
            <person name="Poulsen M."/>
            <person name="Beemelmanns C."/>
        </authorList>
    </citation>
    <scope>NUCLEOTIDE SEQUENCE [LARGE SCALE GENOMIC DNA]</scope>
    <source>
        <strain evidence="3 4">RB56</strain>
    </source>
</reference>
<accession>A0A7K0DR52</accession>
<comment type="caution">
    <text evidence="3">The sequence shown here is derived from an EMBL/GenBank/DDBJ whole genome shotgun (WGS) entry which is preliminary data.</text>
</comment>
<organism evidence="3 4">
    <name type="scientific">Nocardia aurantia</name>
    <dbReference type="NCBI Taxonomy" id="2585199"/>
    <lineage>
        <taxon>Bacteria</taxon>
        <taxon>Bacillati</taxon>
        <taxon>Actinomycetota</taxon>
        <taxon>Actinomycetes</taxon>
        <taxon>Mycobacteriales</taxon>
        <taxon>Nocardiaceae</taxon>
        <taxon>Nocardia</taxon>
    </lineage>
</organism>
<keyword evidence="1" id="KW-0812">Transmembrane</keyword>
<dbReference type="RefSeq" id="WP_153344080.1">
    <property type="nucleotide sequence ID" value="NZ_WEGI01000008.1"/>
</dbReference>
<dbReference type="OrthoDB" id="4571755at2"/>
<evidence type="ECO:0000313" key="3">
    <source>
        <dbReference type="EMBL" id="MQY28255.1"/>
    </source>
</evidence>
<keyword evidence="4" id="KW-1185">Reference proteome</keyword>
<proteinExistence type="predicted"/>
<evidence type="ECO:0000259" key="2">
    <source>
        <dbReference type="Pfam" id="PF08044"/>
    </source>
</evidence>
<evidence type="ECO:0000256" key="1">
    <source>
        <dbReference type="SAM" id="Phobius"/>
    </source>
</evidence>
<gene>
    <name evidence="3" type="ORF">NRB56_38380</name>
</gene>
<feature type="transmembrane region" description="Helical" evidence="1">
    <location>
        <begin position="75"/>
        <end position="93"/>
    </location>
</feature>
<name>A0A7K0DR52_9NOCA</name>
<sequence>MTELPSVRVSVTERERALRELSQHFSAGRLALPEFDRRAALAAAADTRADLAPLFADLPAPEAPPPAPHAQGNPLPAAAASVAAVVVLAIVLATVFGSAYWLLLVLFAAPPVVALITRLRQRDDPARL</sequence>
<dbReference type="AlphaFoldDB" id="A0A7K0DR52"/>
<dbReference type="EMBL" id="WEGI01000008">
    <property type="protein sequence ID" value="MQY28255.1"/>
    <property type="molecule type" value="Genomic_DNA"/>
</dbReference>
<dbReference type="InterPro" id="IPR012551">
    <property type="entry name" value="DUF1707_SHOCT-like"/>
</dbReference>
<feature type="domain" description="DUF1707" evidence="2">
    <location>
        <begin position="7"/>
        <end position="59"/>
    </location>
</feature>
<protein>
    <recommendedName>
        <fullName evidence="2">DUF1707 domain-containing protein</fullName>
    </recommendedName>
</protein>
<dbReference type="Proteomes" id="UP000431401">
    <property type="component" value="Unassembled WGS sequence"/>
</dbReference>
<evidence type="ECO:0000313" key="4">
    <source>
        <dbReference type="Proteomes" id="UP000431401"/>
    </source>
</evidence>
<keyword evidence="1" id="KW-0472">Membrane</keyword>
<keyword evidence="1" id="KW-1133">Transmembrane helix</keyword>
<dbReference type="Pfam" id="PF08044">
    <property type="entry name" value="DUF1707"/>
    <property type="match status" value="1"/>
</dbReference>